<comment type="caution">
    <text evidence="2">The sequence shown here is derived from an EMBL/GenBank/DDBJ whole genome shotgun (WGS) entry which is preliminary data.</text>
</comment>
<protein>
    <submittedName>
        <fullName evidence="2">2842_t:CDS:1</fullName>
    </submittedName>
</protein>
<reference evidence="2" key="1">
    <citation type="submission" date="2021-06" db="EMBL/GenBank/DDBJ databases">
        <authorList>
            <person name="Kallberg Y."/>
            <person name="Tangrot J."/>
            <person name="Rosling A."/>
        </authorList>
    </citation>
    <scope>NUCLEOTIDE SEQUENCE</scope>
    <source>
        <strain evidence="2">MT106</strain>
    </source>
</reference>
<organism evidence="2 3">
    <name type="scientific">Ambispora gerdemannii</name>
    <dbReference type="NCBI Taxonomy" id="144530"/>
    <lineage>
        <taxon>Eukaryota</taxon>
        <taxon>Fungi</taxon>
        <taxon>Fungi incertae sedis</taxon>
        <taxon>Mucoromycota</taxon>
        <taxon>Glomeromycotina</taxon>
        <taxon>Glomeromycetes</taxon>
        <taxon>Archaeosporales</taxon>
        <taxon>Ambisporaceae</taxon>
        <taxon>Ambispora</taxon>
    </lineage>
</organism>
<dbReference type="AlphaFoldDB" id="A0A9N9ECL7"/>
<feature type="signal peptide" evidence="1">
    <location>
        <begin position="1"/>
        <end position="23"/>
    </location>
</feature>
<accession>A0A9N9ECL7</accession>
<evidence type="ECO:0000256" key="1">
    <source>
        <dbReference type="SAM" id="SignalP"/>
    </source>
</evidence>
<gene>
    <name evidence="2" type="ORF">AGERDE_LOCUS12144</name>
</gene>
<keyword evidence="1" id="KW-0732">Signal</keyword>
<sequence>MSTLKYLSALTIVTFCTLAVVEAATTSSSAAKPSSSYLCNSPVFTTCYNSQKTILDTCSPADYTCNCDNLKAIINCYPHCPDDTSFQDQLSAYVARKDEACAKAPVISQTWTGSSTASATPAKTNTDSNTGITEAASGTPIKSNAFSTTFNNDQYLFAEKLLLAITAIAFCLAF</sequence>
<dbReference type="Proteomes" id="UP000789831">
    <property type="component" value="Unassembled WGS sequence"/>
</dbReference>
<dbReference type="EMBL" id="CAJVPL010007218">
    <property type="protein sequence ID" value="CAG8668420.1"/>
    <property type="molecule type" value="Genomic_DNA"/>
</dbReference>
<keyword evidence="3" id="KW-1185">Reference proteome</keyword>
<proteinExistence type="predicted"/>
<feature type="chain" id="PRO_5040361118" evidence="1">
    <location>
        <begin position="24"/>
        <end position="174"/>
    </location>
</feature>
<evidence type="ECO:0000313" key="2">
    <source>
        <dbReference type="EMBL" id="CAG8668420.1"/>
    </source>
</evidence>
<name>A0A9N9ECL7_9GLOM</name>
<evidence type="ECO:0000313" key="3">
    <source>
        <dbReference type="Proteomes" id="UP000789831"/>
    </source>
</evidence>
<dbReference type="OrthoDB" id="2507140at2759"/>